<dbReference type="NCBIfam" id="TIGR00756">
    <property type="entry name" value="PPR"/>
    <property type="match status" value="2"/>
</dbReference>
<dbReference type="GO" id="GO:0009451">
    <property type="term" value="P:RNA modification"/>
    <property type="evidence" value="ECO:0007669"/>
    <property type="project" value="InterPro"/>
</dbReference>
<dbReference type="FunFam" id="1.25.40.10:FF:000090">
    <property type="entry name" value="Pentatricopeptide repeat-containing protein, chloroplastic"/>
    <property type="match status" value="1"/>
</dbReference>
<feature type="repeat" description="PPR" evidence="2">
    <location>
        <begin position="5"/>
        <end position="39"/>
    </location>
</feature>
<dbReference type="Pfam" id="PF20431">
    <property type="entry name" value="E_motif"/>
    <property type="match status" value="1"/>
</dbReference>
<evidence type="ECO:0000313" key="4">
    <source>
        <dbReference type="Proteomes" id="UP000187203"/>
    </source>
</evidence>
<dbReference type="InterPro" id="IPR002885">
    <property type="entry name" value="PPR_rpt"/>
</dbReference>
<dbReference type="AlphaFoldDB" id="A0A1R3GSS5"/>
<dbReference type="InterPro" id="IPR046960">
    <property type="entry name" value="PPR_At4g14850-like_plant"/>
</dbReference>
<evidence type="ECO:0008006" key="5">
    <source>
        <dbReference type="Google" id="ProtNLM"/>
    </source>
</evidence>
<comment type="caution">
    <text evidence="3">The sequence shown here is derived from an EMBL/GenBank/DDBJ whole genome shotgun (WGS) entry which is preliminary data.</text>
</comment>
<dbReference type="Pfam" id="PF13041">
    <property type="entry name" value="PPR_2"/>
    <property type="match status" value="1"/>
</dbReference>
<dbReference type="Proteomes" id="UP000187203">
    <property type="component" value="Unassembled WGS sequence"/>
</dbReference>
<dbReference type="EMBL" id="AWUE01021753">
    <property type="protein sequence ID" value="OMO61143.1"/>
    <property type="molecule type" value="Genomic_DNA"/>
</dbReference>
<dbReference type="PROSITE" id="PS51375">
    <property type="entry name" value="PPR"/>
    <property type="match status" value="2"/>
</dbReference>
<dbReference type="PANTHER" id="PTHR47926">
    <property type="entry name" value="PENTATRICOPEPTIDE REPEAT-CONTAINING PROTEIN"/>
    <property type="match status" value="1"/>
</dbReference>
<dbReference type="Gene3D" id="1.25.40.10">
    <property type="entry name" value="Tetratricopeptide repeat domain"/>
    <property type="match status" value="2"/>
</dbReference>
<name>A0A1R3GSS5_9ROSI</name>
<protein>
    <recommendedName>
        <fullName evidence="5">Pentatricopeptide repeat-containing protein</fullName>
    </recommendedName>
</protein>
<reference evidence="4" key="1">
    <citation type="submission" date="2013-09" db="EMBL/GenBank/DDBJ databases">
        <title>Corchorus olitorius genome sequencing.</title>
        <authorList>
            <person name="Alam M."/>
            <person name="Haque M.S."/>
            <person name="Islam M.S."/>
            <person name="Emdad E.M."/>
            <person name="Islam M.M."/>
            <person name="Ahmed B."/>
            <person name="Halim A."/>
            <person name="Hossen Q.M.M."/>
            <person name="Hossain M.Z."/>
            <person name="Ahmed R."/>
            <person name="Khan M.M."/>
            <person name="Islam R."/>
            <person name="Rashid M.M."/>
            <person name="Khan S.A."/>
            <person name="Rahman M.S."/>
            <person name="Alam M."/>
            <person name="Yahiya A.S."/>
            <person name="Khan M.S."/>
            <person name="Azam M.S."/>
            <person name="Haque T."/>
            <person name="Lashkar M.Z.H."/>
            <person name="Akhand A.I."/>
            <person name="Morshed G."/>
            <person name="Roy S."/>
            <person name="Uddin K.S."/>
            <person name="Rabeya T."/>
            <person name="Hossain A.S."/>
            <person name="Chowdhury A."/>
            <person name="Snigdha A.R."/>
            <person name="Mortoza M.S."/>
            <person name="Matin S.A."/>
            <person name="Hoque S.M.E."/>
            <person name="Islam M.K."/>
            <person name="Roy D.K."/>
            <person name="Haider R."/>
            <person name="Moosa M.M."/>
            <person name="Elias S.M."/>
            <person name="Hasan A.M."/>
            <person name="Jahan S."/>
            <person name="Shafiuddin M."/>
            <person name="Mahmood N."/>
            <person name="Shommy N.S."/>
        </authorList>
    </citation>
    <scope>NUCLEOTIDE SEQUENCE [LARGE SCALE GENOMIC DNA]</scope>
    <source>
        <strain evidence="4">cv. O-4</strain>
    </source>
</reference>
<accession>A0A1R3GSS5</accession>
<dbReference type="InterPro" id="IPR046848">
    <property type="entry name" value="E_motif"/>
</dbReference>
<feature type="repeat" description="PPR" evidence="2">
    <location>
        <begin position="105"/>
        <end position="139"/>
    </location>
</feature>
<sequence length="335" mass="37626">MSVRDLTSWNLMVQAYAENDCPDQALSLLYELQAQGMKPDAVTIMSILPVCTQMASIYLMRQCHGYVIRACFQDARLNAALLDVYAKCGSIWSAHKLFHSTPVKDLVMFTSMVGGYAMHGMGEEALHLFSYMLELGVKPDHVIITAILSACSHTGLVDEGLKIFYSLETAHGMKPSIEQYSCIVDLLARGGRIKDAYSLVAGLPVEANANVWGTLLAACRTHHEVELGRIVANHLFQIEANNIGNYVVMSNLYAADARWDGVMEMRKLMRTRDLRKPAGCSWIEVEKRNNAFIAGDCSHPKRETIYSTLRTLYQQIKEPLLFDKINLFTHYLELH</sequence>
<dbReference type="GO" id="GO:0003723">
    <property type="term" value="F:RNA binding"/>
    <property type="evidence" value="ECO:0007669"/>
    <property type="project" value="InterPro"/>
</dbReference>
<evidence type="ECO:0000256" key="1">
    <source>
        <dbReference type="ARBA" id="ARBA00022737"/>
    </source>
</evidence>
<dbReference type="STRING" id="93759.A0A1R3GSS5"/>
<dbReference type="InterPro" id="IPR011990">
    <property type="entry name" value="TPR-like_helical_dom_sf"/>
</dbReference>
<keyword evidence="1" id="KW-0677">Repeat</keyword>
<evidence type="ECO:0000256" key="2">
    <source>
        <dbReference type="PROSITE-ProRule" id="PRU00708"/>
    </source>
</evidence>
<keyword evidence="4" id="KW-1185">Reference proteome</keyword>
<dbReference type="PANTHER" id="PTHR47926:SF481">
    <property type="entry name" value="TETRATRICOPEPTIDE-LIKE HELICAL DOMAIN SUPERFAMILY"/>
    <property type="match status" value="1"/>
</dbReference>
<evidence type="ECO:0000313" key="3">
    <source>
        <dbReference type="EMBL" id="OMO61143.1"/>
    </source>
</evidence>
<organism evidence="3 4">
    <name type="scientific">Corchorus olitorius</name>
    <dbReference type="NCBI Taxonomy" id="93759"/>
    <lineage>
        <taxon>Eukaryota</taxon>
        <taxon>Viridiplantae</taxon>
        <taxon>Streptophyta</taxon>
        <taxon>Embryophyta</taxon>
        <taxon>Tracheophyta</taxon>
        <taxon>Spermatophyta</taxon>
        <taxon>Magnoliopsida</taxon>
        <taxon>eudicotyledons</taxon>
        <taxon>Gunneridae</taxon>
        <taxon>Pentapetalae</taxon>
        <taxon>rosids</taxon>
        <taxon>malvids</taxon>
        <taxon>Malvales</taxon>
        <taxon>Malvaceae</taxon>
        <taxon>Grewioideae</taxon>
        <taxon>Apeibeae</taxon>
        <taxon>Corchorus</taxon>
    </lineage>
</organism>
<proteinExistence type="predicted"/>
<dbReference type="OrthoDB" id="1904892at2759"/>
<gene>
    <name evidence="3" type="ORF">COLO4_33530</name>
</gene>
<dbReference type="Pfam" id="PF01535">
    <property type="entry name" value="PPR"/>
    <property type="match status" value="1"/>
</dbReference>